<keyword evidence="2" id="KW-0732">Signal</keyword>
<keyword evidence="4" id="KW-1185">Reference proteome</keyword>
<evidence type="ECO:0000256" key="1">
    <source>
        <dbReference type="SAM" id="MobiDB-lite"/>
    </source>
</evidence>
<evidence type="ECO:0000256" key="2">
    <source>
        <dbReference type="SAM" id="SignalP"/>
    </source>
</evidence>
<dbReference type="PANTHER" id="PTHR11319">
    <property type="entry name" value="G PROTEIN-COUPLED RECEPTOR-RELATED"/>
    <property type="match status" value="1"/>
</dbReference>
<feature type="signal peptide" evidence="2">
    <location>
        <begin position="1"/>
        <end position="28"/>
    </location>
</feature>
<feature type="compositionally biased region" description="Pro residues" evidence="1">
    <location>
        <begin position="1393"/>
        <end position="1404"/>
    </location>
</feature>
<dbReference type="InterPro" id="IPR011050">
    <property type="entry name" value="Pectin_lyase_fold/virulence"/>
</dbReference>
<name>A0A1Y1HSI1_KLENI</name>
<feature type="region of interest" description="Disordered" evidence="1">
    <location>
        <begin position="1092"/>
        <end position="1118"/>
    </location>
</feature>
<dbReference type="Proteomes" id="UP000054558">
    <property type="component" value="Unassembled WGS sequence"/>
</dbReference>
<dbReference type="SUPFAM" id="SSF51126">
    <property type="entry name" value="Pectin lyase-like"/>
    <property type="match status" value="1"/>
</dbReference>
<feature type="compositionally biased region" description="Low complexity" evidence="1">
    <location>
        <begin position="1187"/>
        <end position="1215"/>
    </location>
</feature>
<dbReference type="EMBL" id="DF236996">
    <property type="protein sequence ID" value="GAQ80139.1"/>
    <property type="molecule type" value="Genomic_DNA"/>
</dbReference>
<protein>
    <submittedName>
        <fullName evidence="3">Uncharacterized protein</fullName>
    </submittedName>
</protein>
<evidence type="ECO:0000313" key="3">
    <source>
        <dbReference type="EMBL" id="GAQ80139.1"/>
    </source>
</evidence>
<feature type="chain" id="PRO_5012982588" evidence="2">
    <location>
        <begin position="29"/>
        <end position="1501"/>
    </location>
</feature>
<feature type="compositionally biased region" description="Basic and acidic residues" evidence="1">
    <location>
        <begin position="1409"/>
        <end position="1421"/>
    </location>
</feature>
<dbReference type="InterPro" id="IPR012332">
    <property type="entry name" value="Autotransporter_pectin_lyase_C"/>
</dbReference>
<evidence type="ECO:0000313" key="4">
    <source>
        <dbReference type="Proteomes" id="UP000054558"/>
    </source>
</evidence>
<dbReference type="SMART" id="SM00710">
    <property type="entry name" value="PbH1"/>
    <property type="match status" value="8"/>
</dbReference>
<sequence length="1501" mass="153668">MGGGHWPGVKVWTMWIFLAGLAAGVTQAAPVTDCNNLAAEISAAGAGGTVEIQGILPCSSPITIGSSVTLAGVSSNAANDGFDGQAMTQLFVVQGSGTQVNFNFLTLTNAKTNAQGGAVLVNSAASASFSNFVISNCVVNTGFAGAAVFIGGSASFSDGLITGSSSDYAGGAIFADTGSSLSLDNVQFTNNVARTGAGGAIFSNSGLQASFTSVTFDTNMAATDGGCVFLGGSIKSTFAGCTFTNCTSTNGRGGALFMGGDNALTSIIDTSFMGNQALGNGGAVFVSSSTSVTTLTNVQFTNNKATRPASGGGSAGGGMLADGDVSMQQVTMTGNTATLSGGGLATQADRVRITMSDIEGNDATFSGGGVFVLKGNVQIDTTKWHITANNTVTGTNGGNPNDGSRDVFVNEGGFAYFCDELPWPGNTNPHTVSGPYSLGCPGYNNTTPIPANKDCVSFLTALQNAPNDGTGVVNFTDVIRFDALTCGTFSLPFVISKSVTIQGASDNPLYNTLDAYNNNALFRVTGTGVRVFFNRVQLTRGVGGNGPAISVESGAFVQTNNAVFSYHQATGNGGAIYLAPGTSIEMLSGTTLTNNIAKKVAGGGGGNGGAVYGDDGSKVYLYTVTMQFNKAEQDGGSLWVGGRLDSFFTTMSNSNAGGLGGCAFEKKSSTSLDGGFYQGGLFQICNAVQGGAMYIQDAQVTSLFTGSFNNTISGPDNSRSVFITPGGLLRICSDQFGFNFATIVGPYETICPLNIPDVASTCPELLMRIANPVVYSYDGGNRDPAVPTIRFTGFITLSPESCPAGTTFPIVIDSDVAGLRFLGDDANPQFNQITGNGSNALFKTTNPNGIRFERLWLTRALRASGNGACLEHTAGPLTILNVNFQDCIATNGNGGAVYLGPGTSASTTSFAALRNYGQFGGAMYTESNVPVIASGSGFFQGGAYQNGGGIYVQGPFSASRTSITSNMADAFGAGLYMTGPANVQWNTGSFDSNTAGTEGGGAFFGASTIFKGVFFTQANNQRRGKSRTPPLGGSISDAGYLDTGAMVTLCQYTGQNNDQGNNGTTPYQYFAGPGKDGLVIFDNQDCTNVNSPPVATSANPPPVSITPSPPGVISSPPSDVPPPPFPTNVACDPASPFKFTCYSSGGDSSICCDTPCPETPGPVAYCSGQPFPTLPPRSHRAPHPPSRRTLPATWTRPTSTPATAAPAIRRSAATPLAPQSRPRFRTARVNRSRRLVGPAPPPVACSPYSPLPYTCYDSIGSSFICCGEPCPGTPGPIPACTGQPITAIPPPGLASPPPPTPCDPASNRSNTCYNSGGSTFVCCDSPCPATPSDVPFCSAQPIVALSALSALSAPAPAPLAVTVSFPPPAEVLASPPPPQPIVALSALSALSAPAPPRSRSPCRPPRQRRYSDADANRDRCEFSAPVGNYRGARARAGNPNPNPYADADSNRDHPKLTAPGGNNGGAPPSPPQQRGPRLKHAVFAAPIILQGGQIRDGSVIK</sequence>
<dbReference type="Gene3D" id="2.160.20.20">
    <property type="match status" value="1"/>
</dbReference>
<feature type="compositionally biased region" description="Basic residues" evidence="1">
    <location>
        <begin position="1177"/>
        <end position="1186"/>
    </location>
</feature>
<feature type="compositionally biased region" description="Pro residues" evidence="1">
    <location>
        <begin position="1099"/>
        <end position="1110"/>
    </location>
</feature>
<reference evidence="3 4" key="1">
    <citation type="journal article" date="2014" name="Nat. Commun.">
        <title>Klebsormidium flaccidum genome reveals primary factors for plant terrestrial adaptation.</title>
        <authorList>
            <person name="Hori K."/>
            <person name="Maruyama F."/>
            <person name="Fujisawa T."/>
            <person name="Togashi T."/>
            <person name="Yamamoto N."/>
            <person name="Seo M."/>
            <person name="Sato S."/>
            <person name="Yamada T."/>
            <person name="Mori H."/>
            <person name="Tajima N."/>
            <person name="Moriyama T."/>
            <person name="Ikeuchi M."/>
            <person name="Watanabe M."/>
            <person name="Wada H."/>
            <person name="Kobayashi K."/>
            <person name="Saito M."/>
            <person name="Masuda T."/>
            <person name="Sasaki-Sekimoto Y."/>
            <person name="Mashiguchi K."/>
            <person name="Awai K."/>
            <person name="Shimojima M."/>
            <person name="Masuda S."/>
            <person name="Iwai M."/>
            <person name="Nobusawa T."/>
            <person name="Narise T."/>
            <person name="Kondo S."/>
            <person name="Saito H."/>
            <person name="Sato R."/>
            <person name="Murakawa M."/>
            <person name="Ihara Y."/>
            <person name="Oshima-Yamada Y."/>
            <person name="Ohtaka K."/>
            <person name="Satoh M."/>
            <person name="Sonobe K."/>
            <person name="Ishii M."/>
            <person name="Ohtani R."/>
            <person name="Kanamori-Sato M."/>
            <person name="Honoki R."/>
            <person name="Miyazaki D."/>
            <person name="Mochizuki H."/>
            <person name="Umetsu J."/>
            <person name="Higashi K."/>
            <person name="Shibata D."/>
            <person name="Kamiya Y."/>
            <person name="Sato N."/>
            <person name="Nakamura Y."/>
            <person name="Tabata S."/>
            <person name="Ida S."/>
            <person name="Kurokawa K."/>
            <person name="Ohta H."/>
        </authorList>
    </citation>
    <scope>NUCLEOTIDE SEQUENCE [LARGE SCALE GENOMIC DNA]</scope>
    <source>
        <strain evidence="3 4">NIES-2285</strain>
    </source>
</reference>
<dbReference type="OMA" id="DPEMSAN"/>
<feature type="region of interest" description="Disordered" evidence="1">
    <location>
        <begin position="1392"/>
        <end position="1480"/>
    </location>
</feature>
<proteinExistence type="predicted"/>
<gene>
    <name evidence="3" type="ORF">KFL_000470130</name>
</gene>
<feature type="region of interest" description="Disordered" evidence="1">
    <location>
        <begin position="1174"/>
        <end position="1226"/>
    </location>
</feature>
<dbReference type="InterPro" id="IPR006626">
    <property type="entry name" value="PbH1"/>
</dbReference>
<accession>A0A1Y1HSI1</accession>
<organism evidence="3 4">
    <name type="scientific">Klebsormidium nitens</name>
    <name type="common">Green alga</name>
    <name type="synonym">Ulothrix nitens</name>
    <dbReference type="NCBI Taxonomy" id="105231"/>
    <lineage>
        <taxon>Eukaryota</taxon>
        <taxon>Viridiplantae</taxon>
        <taxon>Streptophyta</taxon>
        <taxon>Klebsormidiophyceae</taxon>
        <taxon>Klebsormidiales</taxon>
        <taxon>Klebsormidiaceae</taxon>
        <taxon>Klebsormidium</taxon>
    </lineage>
</organism>
<dbReference type="PANTHER" id="PTHR11319:SF35">
    <property type="entry name" value="OUTER MEMBRANE PROTEIN PMPC-RELATED"/>
    <property type="match status" value="1"/>
</dbReference>